<evidence type="ECO:0000313" key="2">
    <source>
        <dbReference type="Proteomes" id="UP000789366"/>
    </source>
</evidence>
<comment type="caution">
    <text evidence="1">The sequence shown here is derived from an EMBL/GenBank/DDBJ whole genome shotgun (WGS) entry which is preliminary data.</text>
</comment>
<name>A0ACA9P6G3_9GLOM</name>
<proteinExistence type="predicted"/>
<keyword evidence="2" id="KW-1185">Reference proteome</keyword>
<dbReference type="Proteomes" id="UP000789366">
    <property type="component" value="Unassembled WGS sequence"/>
</dbReference>
<gene>
    <name evidence="1" type="ORF">SPELUC_LOCUS10798</name>
</gene>
<protein>
    <submittedName>
        <fullName evidence="1">7281_t:CDS:1</fullName>
    </submittedName>
</protein>
<evidence type="ECO:0000313" key="1">
    <source>
        <dbReference type="EMBL" id="CAG8691893.1"/>
    </source>
</evidence>
<sequence>MENQIVSNFSCPLCSSKTFKNLKGLHLHQNRVHKQNNNNFSLLFTDSSCIYCPLCLKKSYKNLQGLGRHELLIHSNYNIPQVGLIPQPLKAIFEFKKTLVFLIQDKLKNGCQQRKQHVNVPCLESLFVEIFYDNIERYSPSYEFYYCIFSGVGAYEILGQIFNDSNWGVCKYKNQQQSWVILVSQDMNQIQLKMEIQ</sequence>
<organism evidence="1 2">
    <name type="scientific">Cetraspora pellucida</name>
    <dbReference type="NCBI Taxonomy" id="1433469"/>
    <lineage>
        <taxon>Eukaryota</taxon>
        <taxon>Fungi</taxon>
        <taxon>Fungi incertae sedis</taxon>
        <taxon>Mucoromycota</taxon>
        <taxon>Glomeromycotina</taxon>
        <taxon>Glomeromycetes</taxon>
        <taxon>Diversisporales</taxon>
        <taxon>Gigasporaceae</taxon>
        <taxon>Cetraspora</taxon>
    </lineage>
</organism>
<reference evidence="1" key="1">
    <citation type="submission" date="2021-06" db="EMBL/GenBank/DDBJ databases">
        <authorList>
            <person name="Kallberg Y."/>
            <person name="Tangrot J."/>
            <person name="Rosling A."/>
        </authorList>
    </citation>
    <scope>NUCLEOTIDE SEQUENCE</scope>
    <source>
        <strain evidence="1">28 12/20/2015</strain>
    </source>
</reference>
<accession>A0ACA9P6G3</accession>
<dbReference type="EMBL" id="CAJVPW010021076">
    <property type="protein sequence ID" value="CAG8691893.1"/>
    <property type="molecule type" value="Genomic_DNA"/>
</dbReference>